<keyword evidence="1" id="KW-0802">TPR repeat</keyword>
<evidence type="ECO:0000256" key="3">
    <source>
        <dbReference type="SAM" id="Phobius"/>
    </source>
</evidence>
<dbReference type="GO" id="GO:0005886">
    <property type="term" value="C:plasma membrane"/>
    <property type="evidence" value="ECO:0007669"/>
    <property type="project" value="TreeGrafter"/>
</dbReference>
<feature type="compositionally biased region" description="Polar residues" evidence="2">
    <location>
        <begin position="484"/>
        <end position="497"/>
    </location>
</feature>
<evidence type="ECO:0000256" key="1">
    <source>
        <dbReference type="PROSITE-ProRule" id="PRU00339"/>
    </source>
</evidence>
<dbReference type="Pfam" id="PF07885">
    <property type="entry name" value="Ion_trans_2"/>
    <property type="match status" value="1"/>
</dbReference>
<dbReference type="InterPro" id="IPR013099">
    <property type="entry name" value="K_chnl_dom"/>
</dbReference>
<keyword evidence="3" id="KW-1133">Transmembrane helix</keyword>
<dbReference type="InterPro" id="IPR011990">
    <property type="entry name" value="TPR-like_helical_dom_sf"/>
</dbReference>
<evidence type="ECO:0000313" key="5">
    <source>
        <dbReference type="EMBL" id="KRW98750.1"/>
    </source>
</evidence>
<dbReference type="Proteomes" id="UP000054937">
    <property type="component" value="Unassembled WGS sequence"/>
</dbReference>
<dbReference type="FunCoup" id="A0A0V0Q967">
    <property type="interactions" value="1"/>
</dbReference>
<dbReference type="Gene3D" id="1.25.40.10">
    <property type="entry name" value="Tetratricopeptide repeat domain"/>
    <property type="match status" value="1"/>
</dbReference>
<name>A0A0V0Q967_PSEPJ</name>
<protein>
    <submittedName>
        <fullName evidence="5">Cyclic nucleotide-binding protein</fullName>
    </submittedName>
</protein>
<feature type="transmembrane region" description="Helical" evidence="3">
    <location>
        <begin position="20"/>
        <end position="38"/>
    </location>
</feature>
<feature type="repeat" description="TPR" evidence="1">
    <location>
        <begin position="701"/>
        <end position="734"/>
    </location>
</feature>
<keyword evidence="3" id="KW-0472">Membrane</keyword>
<dbReference type="PANTHER" id="PTHR10217:SF435">
    <property type="entry name" value="POTASSIUM VOLTAGE-GATED CHANNEL PROTEIN EAG"/>
    <property type="match status" value="1"/>
</dbReference>
<dbReference type="OrthoDB" id="283850at2759"/>
<dbReference type="InterPro" id="IPR000595">
    <property type="entry name" value="cNMP-bd_dom"/>
</dbReference>
<feature type="transmembrane region" description="Helical" evidence="3">
    <location>
        <begin position="50"/>
        <end position="74"/>
    </location>
</feature>
<feature type="domain" description="Cyclic nucleotide-binding" evidence="4">
    <location>
        <begin position="157"/>
        <end position="209"/>
    </location>
</feature>
<dbReference type="InterPro" id="IPR018490">
    <property type="entry name" value="cNMP-bd_dom_sf"/>
</dbReference>
<dbReference type="InterPro" id="IPR050818">
    <property type="entry name" value="KCNH_animal-type"/>
</dbReference>
<dbReference type="SUPFAM" id="SSF48452">
    <property type="entry name" value="TPR-like"/>
    <property type="match status" value="1"/>
</dbReference>
<dbReference type="PANTHER" id="PTHR10217">
    <property type="entry name" value="VOLTAGE AND LIGAND GATED POTASSIUM CHANNEL"/>
    <property type="match status" value="1"/>
</dbReference>
<dbReference type="SUPFAM" id="SSF81324">
    <property type="entry name" value="Voltage-gated potassium channels"/>
    <property type="match status" value="1"/>
</dbReference>
<reference evidence="5 6" key="1">
    <citation type="journal article" date="2015" name="Sci. Rep.">
        <title>Genome of the facultative scuticociliatosis pathogen Pseudocohnilembus persalinus provides insight into its virulence through horizontal gene transfer.</title>
        <authorList>
            <person name="Xiong J."/>
            <person name="Wang G."/>
            <person name="Cheng J."/>
            <person name="Tian M."/>
            <person name="Pan X."/>
            <person name="Warren A."/>
            <person name="Jiang C."/>
            <person name="Yuan D."/>
            <person name="Miao W."/>
        </authorList>
    </citation>
    <scope>NUCLEOTIDE SEQUENCE [LARGE SCALE GENOMIC DNA]</scope>
    <source>
        <strain evidence="5">36N120E</strain>
    </source>
</reference>
<dbReference type="GO" id="GO:0042391">
    <property type="term" value="P:regulation of membrane potential"/>
    <property type="evidence" value="ECO:0007669"/>
    <property type="project" value="TreeGrafter"/>
</dbReference>
<accession>A0A0V0Q967</accession>
<gene>
    <name evidence="5" type="ORF">PPERSA_03885</name>
</gene>
<proteinExistence type="predicted"/>
<dbReference type="AlphaFoldDB" id="A0A0V0Q967"/>
<comment type="caution">
    <text evidence="5">The sequence shown here is derived from an EMBL/GenBank/DDBJ whole genome shotgun (WGS) entry which is preliminary data.</text>
</comment>
<evidence type="ECO:0000256" key="2">
    <source>
        <dbReference type="SAM" id="MobiDB-lite"/>
    </source>
</evidence>
<dbReference type="InterPro" id="IPR016024">
    <property type="entry name" value="ARM-type_fold"/>
</dbReference>
<sequence length="983" mass="115419">MFGTQTWINQRNQVDQSNSIIYLDALYFSAITMITVGYGDIYPYTPQEKIYTIIMTIFACGVFAYAVNVVGNIFQEKLQKESLRKNEKFQLLKYLQNQHVSQQIQQQSLQYLDFIHQKDKENENLNGIALLSKLSPNLKNQILKDMYLQVLQQDQFLKMNFSTQILSEIAVNMKEKVYAPGEYIQQQDIFDERLIFLIKGEVSLIFEKEIFQSHQQKCQIKDNYHDIKFDDQKTFIVCNNIQQKYLMCKEDMEQQIINCDKCFICNIIDHNIQSCPLYQLNNNKTLLIAKNNYSQQQERQDIRKSKRMKGLNALWFKQNVQLTLRKFRVEKVFQQEYSFTDLGFDIQIQTDKYFYLTIPTIKFESDEIYDIYTKKFNEYHNQCLSCENLEADILYFNQQKFNLIDDFSDSQKSDSSCSINSNSNSYYDSNQLQFKSSALIEGENSTLQIQKPQNKDSSIPKFSLQNLKKTNINIEHQSQKQTDESSQFKSQSNSQLKINSRVSLEKIHLSKNNSEKPIQKNLNQKTIQYFCSPINEKTNSKIPNEKQTQNKGVKIDLDDKLQEEELMFNEKNKELLSGVEDYEKALQFFQIGKYRISLEFFKRVLANLENSQQKNTLNYVLVLKKIVLNQNMLRLYQDSEHTLEQIIEITQKASTSDALLYREYHNLFLHLLRTNLNKSIILGKALLSQNEIKNIPVIYQKYFQFNLGTAYLLKGNFVDAKRRLRECLVMKPNNQLKGYALNNLAVASWWHKHPNFRDEEDEMDDEGPVSPDIIKKINENEEYSFEQIDKDFENVIPLLKRALYNLEDVEKIKDLAKKLEVEDLLDSEQIIPKDFQKLDPSLNMLLTKKDSGVPLLNIQEFLFNTSPEKRNEATYWFKYALKHFEQVNPSNIDRCLITLAIFCSSSNQPEKAEGLFKKVLQMLEDSDSFNKVLCLQLYGNLLKKNADRYKEGEALIAQAYELSDILPFWSNKLVHVCIPDLEV</sequence>
<keyword evidence="3" id="KW-0812">Transmembrane</keyword>
<dbReference type="SUPFAM" id="SSF48371">
    <property type="entry name" value="ARM repeat"/>
    <property type="match status" value="1"/>
</dbReference>
<dbReference type="InterPro" id="IPR019734">
    <property type="entry name" value="TPR_rpt"/>
</dbReference>
<dbReference type="InParanoid" id="A0A0V0Q967"/>
<dbReference type="Gene3D" id="1.10.287.70">
    <property type="match status" value="1"/>
</dbReference>
<dbReference type="EMBL" id="LDAU01000231">
    <property type="protein sequence ID" value="KRW98750.1"/>
    <property type="molecule type" value="Genomic_DNA"/>
</dbReference>
<dbReference type="SUPFAM" id="SSF51206">
    <property type="entry name" value="cAMP-binding domain-like"/>
    <property type="match status" value="1"/>
</dbReference>
<evidence type="ECO:0000313" key="6">
    <source>
        <dbReference type="Proteomes" id="UP000054937"/>
    </source>
</evidence>
<evidence type="ECO:0000259" key="4">
    <source>
        <dbReference type="PROSITE" id="PS50042"/>
    </source>
</evidence>
<dbReference type="InterPro" id="IPR014710">
    <property type="entry name" value="RmlC-like_jellyroll"/>
</dbReference>
<dbReference type="GO" id="GO:0005249">
    <property type="term" value="F:voltage-gated potassium channel activity"/>
    <property type="evidence" value="ECO:0007669"/>
    <property type="project" value="TreeGrafter"/>
</dbReference>
<dbReference type="PROSITE" id="PS50005">
    <property type="entry name" value="TPR"/>
    <property type="match status" value="1"/>
</dbReference>
<organism evidence="5 6">
    <name type="scientific">Pseudocohnilembus persalinus</name>
    <name type="common">Ciliate</name>
    <dbReference type="NCBI Taxonomy" id="266149"/>
    <lineage>
        <taxon>Eukaryota</taxon>
        <taxon>Sar</taxon>
        <taxon>Alveolata</taxon>
        <taxon>Ciliophora</taxon>
        <taxon>Intramacronucleata</taxon>
        <taxon>Oligohymenophorea</taxon>
        <taxon>Scuticociliatia</taxon>
        <taxon>Philasterida</taxon>
        <taxon>Pseudocohnilembidae</taxon>
        <taxon>Pseudocohnilembus</taxon>
    </lineage>
</organism>
<dbReference type="Gene3D" id="2.60.120.10">
    <property type="entry name" value="Jelly Rolls"/>
    <property type="match status" value="1"/>
</dbReference>
<dbReference type="PROSITE" id="PS50042">
    <property type="entry name" value="CNMP_BINDING_3"/>
    <property type="match status" value="1"/>
</dbReference>
<keyword evidence="6" id="KW-1185">Reference proteome</keyword>
<feature type="region of interest" description="Disordered" evidence="2">
    <location>
        <begin position="476"/>
        <end position="497"/>
    </location>
</feature>